<dbReference type="EMBL" id="JAODUO010000004">
    <property type="protein sequence ID" value="KAK2193971.1"/>
    <property type="molecule type" value="Genomic_DNA"/>
</dbReference>
<dbReference type="PANTHER" id="PTHR48418:SF1">
    <property type="entry name" value="TRNA WYBUTOSINE-SYNTHESIZING PROTEIN 3"/>
    <property type="match status" value="1"/>
</dbReference>
<keyword evidence="5" id="KW-0489">Methyltransferase</keyword>
<comment type="similarity">
    <text evidence="2">Belongs to the TYW3 family.</text>
</comment>
<keyword evidence="14" id="KW-1185">Reference proteome</keyword>
<gene>
    <name evidence="13" type="ORF">NP493_4g11037</name>
</gene>
<evidence type="ECO:0000313" key="13">
    <source>
        <dbReference type="EMBL" id="KAK2193971.1"/>
    </source>
</evidence>
<organism evidence="13 14">
    <name type="scientific">Ridgeia piscesae</name>
    <name type="common">Tubeworm</name>
    <dbReference type="NCBI Taxonomy" id="27915"/>
    <lineage>
        <taxon>Eukaryota</taxon>
        <taxon>Metazoa</taxon>
        <taxon>Spiralia</taxon>
        <taxon>Lophotrochozoa</taxon>
        <taxon>Annelida</taxon>
        <taxon>Polychaeta</taxon>
        <taxon>Sedentaria</taxon>
        <taxon>Canalipalpata</taxon>
        <taxon>Sabellida</taxon>
        <taxon>Siboglinidae</taxon>
        <taxon>Ridgeia</taxon>
    </lineage>
</organism>
<dbReference type="Proteomes" id="UP001209878">
    <property type="component" value="Unassembled WGS sequence"/>
</dbReference>
<comment type="caution">
    <text evidence="13">The sequence shown here is derived from an EMBL/GenBank/DDBJ whole genome shotgun (WGS) entry which is preliminary data.</text>
</comment>
<evidence type="ECO:0000256" key="1">
    <source>
        <dbReference type="ARBA" id="ARBA00004797"/>
    </source>
</evidence>
<proteinExistence type="inferred from homology"/>
<dbReference type="InterPro" id="IPR036602">
    <property type="entry name" value="tRNA_yW-synthesising-like_sf"/>
</dbReference>
<evidence type="ECO:0000256" key="8">
    <source>
        <dbReference type="ARBA" id="ARBA00022694"/>
    </source>
</evidence>
<feature type="domain" description="tRNA wybutosine-synthesizing protein" evidence="12">
    <location>
        <begin position="13"/>
        <end position="121"/>
    </location>
</feature>
<evidence type="ECO:0000256" key="6">
    <source>
        <dbReference type="ARBA" id="ARBA00022679"/>
    </source>
</evidence>
<dbReference type="Pfam" id="PF02676">
    <property type="entry name" value="TYW3"/>
    <property type="match status" value="1"/>
</dbReference>
<dbReference type="SUPFAM" id="SSF111278">
    <property type="entry name" value="SSo0622-like"/>
    <property type="match status" value="1"/>
</dbReference>
<evidence type="ECO:0000256" key="4">
    <source>
        <dbReference type="ARBA" id="ARBA00016536"/>
    </source>
</evidence>
<comment type="function">
    <text evidence="9">Probable S-adenosyl-L-methionine-dependent methyltransferase that acts as a component of the wybutosine biosynthesis pathway. Wybutosine is a hyper modified guanosine with a tricyclic base found at the 3'-position adjacent to the anticodon of eukaryotic phenylalanine tRNA.</text>
</comment>
<protein>
    <recommendedName>
        <fullName evidence="4">tRNA wybutosine-synthesizing protein 3 homolog</fullName>
        <ecNumber evidence="3">2.1.1.282</ecNumber>
    </recommendedName>
    <alternativeName>
        <fullName evidence="10">tRNA(Phe) 7-((3-amino-3-carboxypropyl)-4-demethylwyosine(37)-N(4))-methyltransferase</fullName>
    </alternativeName>
</protein>
<accession>A0AAD9PG49</accession>
<keyword evidence="8" id="KW-0819">tRNA processing</keyword>
<dbReference type="GO" id="GO:0032259">
    <property type="term" value="P:methylation"/>
    <property type="evidence" value="ECO:0007669"/>
    <property type="project" value="UniProtKB-KW"/>
</dbReference>
<dbReference type="AlphaFoldDB" id="A0AAD9PG49"/>
<dbReference type="EC" id="2.1.1.282" evidence="3"/>
<name>A0AAD9PG49_RIDPI</name>
<evidence type="ECO:0000256" key="5">
    <source>
        <dbReference type="ARBA" id="ARBA00022603"/>
    </source>
</evidence>
<dbReference type="InterPro" id="IPR003827">
    <property type="entry name" value="tRNA_yW-synthesising"/>
</dbReference>
<comment type="catalytic activity">
    <reaction evidence="11">
        <text>4-demethyl-7-[(3S)-3-amino-3-carboxypropyl]wyosine(37) in tRNA(Phe) + S-adenosyl-L-methionine = 7-[(3S)-3-amino-3-carboxypropyl]wyosine(37) in tRNA(Phe) + S-adenosyl-L-homocysteine + H(+)</text>
        <dbReference type="Rhea" id="RHEA:36635"/>
        <dbReference type="Rhea" id="RHEA-COMP:10378"/>
        <dbReference type="Rhea" id="RHEA-COMP:10379"/>
        <dbReference type="ChEBI" id="CHEBI:15378"/>
        <dbReference type="ChEBI" id="CHEBI:57856"/>
        <dbReference type="ChEBI" id="CHEBI:59789"/>
        <dbReference type="ChEBI" id="CHEBI:73543"/>
        <dbReference type="ChEBI" id="CHEBI:73550"/>
        <dbReference type="EC" id="2.1.1.282"/>
    </reaction>
</comment>
<reference evidence="13" key="1">
    <citation type="journal article" date="2023" name="Mol. Biol. Evol.">
        <title>Third-Generation Sequencing Reveals the Adaptive Role of the Epigenome in Three Deep-Sea Polychaetes.</title>
        <authorList>
            <person name="Perez M."/>
            <person name="Aroh O."/>
            <person name="Sun Y."/>
            <person name="Lan Y."/>
            <person name="Juniper S.K."/>
            <person name="Young C.R."/>
            <person name="Angers B."/>
            <person name="Qian P.Y."/>
        </authorList>
    </citation>
    <scope>NUCLEOTIDE SEQUENCE</scope>
    <source>
        <strain evidence="13">R07B-5</strain>
    </source>
</reference>
<dbReference type="Gene3D" id="3.30.1960.10">
    <property type="entry name" value="tRNA wybutosine-synthesizing-like"/>
    <property type="match status" value="1"/>
</dbReference>
<keyword evidence="7" id="KW-0949">S-adenosyl-L-methionine</keyword>
<dbReference type="GO" id="GO:0008033">
    <property type="term" value="P:tRNA processing"/>
    <property type="evidence" value="ECO:0007669"/>
    <property type="project" value="UniProtKB-KW"/>
</dbReference>
<evidence type="ECO:0000313" key="14">
    <source>
        <dbReference type="Proteomes" id="UP001209878"/>
    </source>
</evidence>
<evidence type="ECO:0000256" key="11">
    <source>
        <dbReference type="ARBA" id="ARBA00049202"/>
    </source>
</evidence>
<evidence type="ECO:0000256" key="9">
    <source>
        <dbReference type="ARBA" id="ARBA00025378"/>
    </source>
</evidence>
<sequence length="132" mass="14943">MEEDVVRLFEKQKKLCLSSVDLSKKGSIDSPIRDLVHDINEQPSYFTTSSCSGRVCIFEENKQGAVKKKGCQWLYTTHDRCSLADVVAAVQQSTGEAFFKFEPFVMHVQCRSLKDAQTMVSEPTKELLDTML</sequence>
<evidence type="ECO:0000256" key="10">
    <source>
        <dbReference type="ARBA" id="ARBA00030554"/>
    </source>
</evidence>
<evidence type="ECO:0000259" key="12">
    <source>
        <dbReference type="Pfam" id="PF02676"/>
    </source>
</evidence>
<dbReference type="GO" id="GO:0008168">
    <property type="term" value="F:methyltransferase activity"/>
    <property type="evidence" value="ECO:0007669"/>
    <property type="project" value="UniProtKB-KW"/>
</dbReference>
<dbReference type="PANTHER" id="PTHR48418">
    <property type="entry name" value="TRNA WYBUTOSINE-SYNTHESIZING PROTEIN 3"/>
    <property type="match status" value="1"/>
</dbReference>
<keyword evidence="6" id="KW-0808">Transferase</keyword>
<comment type="pathway">
    <text evidence="1">tRNA modification; wybutosine-tRNA(Phe) biosynthesis.</text>
</comment>
<evidence type="ECO:0000256" key="7">
    <source>
        <dbReference type="ARBA" id="ARBA00022691"/>
    </source>
</evidence>
<evidence type="ECO:0000256" key="3">
    <source>
        <dbReference type="ARBA" id="ARBA00012750"/>
    </source>
</evidence>
<evidence type="ECO:0000256" key="2">
    <source>
        <dbReference type="ARBA" id="ARBA00008569"/>
    </source>
</evidence>